<organism evidence="8">
    <name type="scientific">Culicoides sonorensis</name>
    <name type="common">Biting midge</name>
    <dbReference type="NCBI Taxonomy" id="179676"/>
    <lineage>
        <taxon>Eukaryota</taxon>
        <taxon>Metazoa</taxon>
        <taxon>Ecdysozoa</taxon>
        <taxon>Arthropoda</taxon>
        <taxon>Hexapoda</taxon>
        <taxon>Insecta</taxon>
        <taxon>Pterygota</taxon>
        <taxon>Neoptera</taxon>
        <taxon>Endopterygota</taxon>
        <taxon>Diptera</taxon>
        <taxon>Nematocera</taxon>
        <taxon>Chironomoidea</taxon>
        <taxon>Ceratopogonidae</taxon>
        <taxon>Ceratopogoninae</taxon>
        <taxon>Culicoides</taxon>
        <taxon>Monoculicoides</taxon>
    </lineage>
</organism>
<evidence type="ECO:0000256" key="2">
    <source>
        <dbReference type="ARBA" id="ARBA00022540"/>
    </source>
</evidence>
<dbReference type="GO" id="GO:0016281">
    <property type="term" value="C:eukaryotic translation initiation factor 4F complex"/>
    <property type="evidence" value="ECO:0007669"/>
    <property type="project" value="TreeGrafter"/>
</dbReference>
<sequence length="147" mass="16996">MTEVEKETTENINEMTEEDQENLDSKFVKHPLHHAWTLWYLEADRSKSWEEMQNIVTTFQTDEVNKLWLDTVLCLIGEAFDHSDEICGAVVNVPVWTADGNNHEAILEIGRKLKERLGLGNKWQIHYNLHSDTQNKSGSQAKSIFVL</sequence>
<evidence type="ECO:0000256" key="7">
    <source>
        <dbReference type="SAM" id="MobiDB-lite"/>
    </source>
</evidence>
<evidence type="ECO:0000256" key="3">
    <source>
        <dbReference type="ARBA" id="ARBA00022845"/>
    </source>
</evidence>
<dbReference type="EMBL" id="UFQT01000941">
    <property type="protein sequence ID" value="SSX28121.1"/>
    <property type="molecule type" value="Genomic_DNA"/>
</dbReference>
<keyword evidence="2 6" id="KW-0396">Initiation factor</keyword>
<dbReference type="InterPro" id="IPR023398">
    <property type="entry name" value="TIF_eIF4e-like"/>
</dbReference>
<evidence type="ECO:0000256" key="5">
    <source>
        <dbReference type="ARBA" id="ARBA00022917"/>
    </source>
</evidence>
<protein>
    <submittedName>
        <fullName evidence="8">CSON015216 protein</fullName>
    </submittedName>
</protein>
<name>A0A336MFD7_CULSO</name>
<dbReference type="Pfam" id="PF01652">
    <property type="entry name" value="IF4E"/>
    <property type="match status" value="1"/>
</dbReference>
<proteinExistence type="inferred from homology"/>
<evidence type="ECO:0000256" key="6">
    <source>
        <dbReference type="RuleBase" id="RU004374"/>
    </source>
</evidence>
<keyword evidence="5 6" id="KW-0648">Protein biosynthesis</keyword>
<dbReference type="OMA" id="MIKANSG"/>
<comment type="similarity">
    <text evidence="1 6">Belongs to the eukaryotic initiation factor 4E family.</text>
</comment>
<evidence type="ECO:0000256" key="4">
    <source>
        <dbReference type="ARBA" id="ARBA00022884"/>
    </source>
</evidence>
<dbReference type="SUPFAM" id="SSF55418">
    <property type="entry name" value="eIF4e-like"/>
    <property type="match status" value="1"/>
</dbReference>
<dbReference type="GO" id="GO:0003743">
    <property type="term" value="F:translation initiation factor activity"/>
    <property type="evidence" value="ECO:0007669"/>
    <property type="project" value="UniProtKB-KW"/>
</dbReference>
<dbReference type="PANTHER" id="PTHR11960">
    <property type="entry name" value="EUKARYOTIC TRANSLATION INITIATION FACTOR 4E RELATED"/>
    <property type="match status" value="1"/>
</dbReference>
<dbReference type="InterPro" id="IPR001040">
    <property type="entry name" value="TIF_eIF_4E"/>
</dbReference>
<accession>A0A336MFD7</accession>
<dbReference type="GO" id="GO:0000340">
    <property type="term" value="F:RNA 7-methylguanosine cap binding"/>
    <property type="evidence" value="ECO:0007669"/>
    <property type="project" value="TreeGrafter"/>
</dbReference>
<dbReference type="Gene3D" id="3.30.760.10">
    <property type="entry name" value="RNA Cap, Translation Initiation Factor Eif4e"/>
    <property type="match status" value="2"/>
</dbReference>
<keyword evidence="4 6" id="KW-0694">RNA-binding</keyword>
<dbReference type="AlphaFoldDB" id="A0A336MFD7"/>
<evidence type="ECO:0000256" key="1">
    <source>
        <dbReference type="ARBA" id="ARBA00009860"/>
    </source>
</evidence>
<gene>
    <name evidence="8" type="primary">CSON015216</name>
</gene>
<keyword evidence="3" id="KW-0810">Translation regulation</keyword>
<dbReference type="VEuPathDB" id="VectorBase:CSON015216"/>
<reference evidence="8" key="1">
    <citation type="submission" date="2018-07" db="EMBL/GenBank/DDBJ databases">
        <authorList>
            <person name="Quirk P.G."/>
            <person name="Krulwich T.A."/>
        </authorList>
    </citation>
    <scope>NUCLEOTIDE SEQUENCE</scope>
</reference>
<evidence type="ECO:0000313" key="8">
    <source>
        <dbReference type="EMBL" id="SSX28121.1"/>
    </source>
</evidence>
<dbReference type="GO" id="GO:0006417">
    <property type="term" value="P:regulation of translation"/>
    <property type="evidence" value="ECO:0007669"/>
    <property type="project" value="UniProtKB-KW"/>
</dbReference>
<dbReference type="PANTHER" id="PTHR11960:SF8">
    <property type="entry name" value="EUKARYOTIC TRANSLATION INITIATION FACTOR 4E1-RELATED"/>
    <property type="match status" value="1"/>
</dbReference>
<feature type="region of interest" description="Disordered" evidence="7">
    <location>
        <begin position="1"/>
        <end position="20"/>
    </location>
</feature>